<evidence type="ECO:0000313" key="3">
    <source>
        <dbReference type="EMBL" id="BEI90013.1"/>
    </source>
</evidence>
<accession>A0AA48IGE9</accession>
<dbReference type="EMBL" id="AP028214">
    <property type="protein sequence ID" value="BEI90013.1"/>
    <property type="molecule type" value="Genomic_DNA"/>
</dbReference>
<gene>
    <name evidence="3" type="ORF">CcaverHIS019_0300830</name>
</gene>
<dbReference type="RefSeq" id="XP_060455279.1">
    <property type="nucleotide sequence ID" value="XM_060598491.1"/>
</dbReference>
<evidence type="ECO:0000256" key="1">
    <source>
        <dbReference type="SAM" id="MobiDB-lite"/>
    </source>
</evidence>
<dbReference type="Proteomes" id="UP001233271">
    <property type="component" value="Chromosome 3"/>
</dbReference>
<keyword evidence="2" id="KW-0812">Transmembrane</keyword>
<proteinExistence type="predicted"/>
<evidence type="ECO:0000256" key="2">
    <source>
        <dbReference type="SAM" id="Phobius"/>
    </source>
</evidence>
<feature type="region of interest" description="Disordered" evidence="1">
    <location>
        <begin position="57"/>
        <end position="131"/>
    </location>
</feature>
<feature type="compositionally biased region" description="Pro residues" evidence="1">
    <location>
        <begin position="57"/>
        <end position="99"/>
    </location>
</feature>
<keyword evidence="4" id="KW-1185">Reference proteome</keyword>
<keyword evidence="2" id="KW-1133">Transmembrane helix</keyword>
<evidence type="ECO:0000313" key="4">
    <source>
        <dbReference type="Proteomes" id="UP001233271"/>
    </source>
</evidence>
<name>A0AA48IGE9_9TREE</name>
<organism evidence="3 4">
    <name type="scientific">Cutaneotrichosporon cavernicola</name>
    <dbReference type="NCBI Taxonomy" id="279322"/>
    <lineage>
        <taxon>Eukaryota</taxon>
        <taxon>Fungi</taxon>
        <taxon>Dikarya</taxon>
        <taxon>Basidiomycota</taxon>
        <taxon>Agaricomycotina</taxon>
        <taxon>Tremellomycetes</taxon>
        <taxon>Trichosporonales</taxon>
        <taxon>Trichosporonaceae</taxon>
        <taxon>Cutaneotrichosporon</taxon>
    </lineage>
</organism>
<feature type="compositionally biased region" description="Basic and acidic residues" evidence="1">
    <location>
        <begin position="118"/>
        <end position="131"/>
    </location>
</feature>
<feature type="transmembrane region" description="Helical" evidence="2">
    <location>
        <begin position="6"/>
        <end position="32"/>
    </location>
</feature>
<dbReference type="KEGG" id="ccac:CcaHIS019_0300830"/>
<reference evidence="3" key="1">
    <citation type="journal article" date="2023" name="BMC Genomics">
        <title>Chromosome-level genome assemblies of Cutaneotrichosporon spp. (Trichosporonales, Basidiomycota) reveal imbalanced evolution between nucleotide sequences and chromosome synteny.</title>
        <authorList>
            <person name="Kobayashi Y."/>
            <person name="Kayamori A."/>
            <person name="Aoki K."/>
            <person name="Shiwa Y."/>
            <person name="Matsutani M."/>
            <person name="Fujita N."/>
            <person name="Sugita T."/>
            <person name="Iwasaki W."/>
            <person name="Tanaka N."/>
            <person name="Takashima M."/>
        </authorList>
    </citation>
    <scope>NUCLEOTIDE SEQUENCE</scope>
    <source>
        <strain evidence="3">HIS019</strain>
    </source>
</reference>
<sequence>MAGTDFTLQILRTVVTLVTVLCYTVTSCFVIARISSPLTSILPLPLLAVLYLNSEAPKPPSPPLNSEAPKPPSPPLNSEAPKPPSPPLNSEAPKPPSPPQQISHTRARGSWSAATGDSGDKWHLGDTPLRE</sequence>
<dbReference type="GeneID" id="85493884"/>
<keyword evidence="2" id="KW-0472">Membrane</keyword>
<dbReference type="AlphaFoldDB" id="A0AA48IGE9"/>
<protein>
    <submittedName>
        <fullName evidence="3">Uncharacterized protein</fullName>
    </submittedName>
</protein>